<keyword evidence="3" id="KW-1185">Reference proteome</keyword>
<proteinExistence type="predicted"/>
<feature type="domain" description="LTD" evidence="1">
    <location>
        <begin position="243"/>
        <end position="358"/>
    </location>
</feature>
<name>A0ABX5LQ28_9BACT</name>
<evidence type="ECO:0000259" key="1">
    <source>
        <dbReference type="PROSITE" id="PS51841"/>
    </source>
</evidence>
<reference evidence="2 3" key="1">
    <citation type="submission" date="2018-05" db="EMBL/GenBank/DDBJ databases">
        <title>Animal gut microbial communities from fecal samples from Wisconsin, USA.</title>
        <authorList>
            <person name="Neumann A."/>
        </authorList>
    </citation>
    <scope>NUCLEOTIDE SEQUENCE [LARGE SCALE GENOMIC DNA]</scope>
    <source>
        <strain evidence="2 3">UWS4</strain>
    </source>
</reference>
<comment type="caution">
    <text evidence="2">The sequence shown here is derived from an EMBL/GenBank/DDBJ whole genome shotgun (WGS) entry which is preliminary data.</text>
</comment>
<organism evidence="2 3">
    <name type="scientific">Hallerella porci</name>
    <dbReference type="NCBI Taxonomy" id="1945871"/>
    <lineage>
        <taxon>Bacteria</taxon>
        <taxon>Pseudomonadati</taxon>
        <taxon>Fibrobacterota</taxon>
        <taxon>Fibrobacteria</taxon>
        <taxon>Fibrobacterales</taxon>
        <taxon>Fibrobacteraceae</taxon>
        <taxon>Hallerella</taxon>
    </lineage>
</organism>
<dbReference type="Proteomes" id="UP000245523">
    <property type="component" value="Unassembled WGS sequence"/>
</dbReference>
<evidence type="ECO:0000313" key="3">
    <source>
        <dbReference type="Proteomes" id="UP000245523"/>
    </source>
</evidence>
<evidence type="ECO:0000313" key="2">
    <source>
        <dbReference type="EMBL" id="PWL01882.1"/>
    </source>
</evidence>
<sequence>MKLLLLAALAAWEACPYFSEILPDPQEVEDARGEFAEIRLPEKFRRGTLSVVNEQKKVWSGIVSDTVKRILLIRDTSLCPLLKGLLCRPLTGTALPNSREAMWTLSSPSCADTAKLPIPKAGESFVRSGEAFDAWEWEKPSPGIPNGIFEKGIVDCHLNIDTLIYAENGWRGEWTLSGCDSAEIDAKFSGITAFAEKEWRGTLFRGVRSPFFTYLTADAFHLTVKLPEDDVPGNDFVDSLFAKPGAFPVRFTEVHPCPEEGMPEWIEIYNPALREVSLAQMSLCKDKTQFPSAVSIQKHESIVLAKDTAAMRLYVGNSEVKILPVNFGYLKNAADSLYLCYGKEKVDSVFWGKLTQIQPKCPAGFAVASGRSEDSPGFQTPGSLARDTALPFQVEWNARVFSRKKSANPLMVRIRSELSVTVELISGKGDLLWKKELPAEASGNAWTEIPLLQKGFPGANFLRFSAGSHEKRVGVVLRP</sequence>
<dbReference type="PROSITE" id="PS51841">
    <property type="entry name" value="LTD"/>
    <property type="match status" value="1"/>
</dbReference>
<accession>A0ABX5LQ28</accession>
<dbReference type="InterPro" id="IPR001322">
    <property type="entry name" value="Lamin_tail_dom"/>
</dbReference>
<protein>
    <submittedName>
        <fullName evidence="2">Lamin tail-like protein</fullName>
    </submittedName>
</protein>
<dbReference type="EMBL" id="QGHD01000010">
    <property type="protein sequence ID" value="PWL01882.1"/>
    <property type="molecule type" value="Genomic_DNA"/>
</dbReference>
<dbReference type="Pfam" id="PF00932">
    <property type="entry name" value="LTD"/>
    <property type="match status" value="1"/>
</dbReference>
<gene>
    <name evidence="2" type="ORF">B0H50_11048</name>
</gene>
<dbReference type="RefSeq" id="WP_109587452.1">
    <property type="nucleotide sequence ID" value="NZ_JAXEIU010000060.1"/>
</dbReference>